<protein>
    <submittedName>
        <fullName evidence="1">Uncharacterized protein</fullName>
    </submittedName>
</protein>
<keyword evidence="2" id="KW-1185">Reference proteome</keyword>
<evidence type="ECO:0000313" key="1">
    <source>
        <dbReference type="EMBL" id="WIY26042.1"/>
    </source>
</evidence>
<accession>A0A9Y2P3H5</accession>
<dbReference type="EMBL" id="CP127247">
    <property type="protein sequence ID" value="WIY26042.1"/>
    <property type="molecule type" value="Genomic_DNA"/>
</dbReference>
<dbReference type="Proteomes" id="UP001238334">
    <property type="component" value="Chromosome"/>
</dbReference>
<dbReference type="KEGG" id="ppso:QPJ95_03690"/>
<dbReference type="AlphaFoldDB" id="A0A9Y2P3H5"/>
<sequence length="44" mass="4580">MKSMLTGVAAIQLTGTAANQLLQQAGFTSADMRSGPVVRLNETT</sequence>
<organism evidence="1 2">
    <name type="scientific">Parasedimentitalea psychrophila</name>
    <dbReference type="NCBI Taxonomy" id="2997337"/>
    <lineage>
        <taxon>Bacteria</taxon>
        <taxon>Pseudomonadati</taxon>
        <taxon>Pseudomonadota</taxon>
        <taxon>Alphaproteobacteria</taxon>
        <taxon>Rhodobacterales</taxon>
        <taxon>Paracoccaceae</taxon>
        <taxon>Parasedimentitalea</taxon>
    </lineage>
</organism>
<gene>
    <name evidence="1" type="ORF">QPJ95_03690</name>
</gene>
<name>A0A9Y2P3H5_9RHOB</name>
<reference evidence="1 2" key="1">
    <citation type="submission" date="2023-06" db="EMBL/GenBank/DDBJ databases">
        <title>Parasedimentitalea psychrophila sp. nov., a psychrophilic bacterium isolated from deep-sea sediment.</title>
        <authorList>
            <person name="Li A."/>
        </authorList>
    </citation>
    <scope>NUCLEOTIDE SEQUENCE [LARGE SCALE GENOMIC DNA]</scope>
    <source>
        <strain evidence="1 2">QS115</strain>
    </source>
</reference>
<dbReference type="RefSeq" id="WP_286018240.1">
    <property type="nucleotide sequence ID" value="NZ_CP127247.1"/>
</dbReference>
<proteinExistence type="predicted"/>
<evidence type="ECO:0000313" key="2">
    <source>
        <dbReference type="Proteomes" id="UP001238334"/>
    </source>
</evidence>